<dbReference type="Proteomes" id="UP000601435">
    <property type="component" value="Unassembled WGS sequence"/>
</dbReference>
<accession>A0A812S2R6</accession>
<feature type="chain" id="PRO_5032381063" evidence="1">
    <location>
        <begin position="21"/>
        <end position="170"/>
    </location>
</feature>
<evidence type="ECO:0000256" key="1">
    <source>
        <dbReference type="SAM" id="SignalP"/>
    </source>
</evidence>
<organism evidence="2 3">
    <name type="scientific">Symbiodinium necroappetens</name>
    <dbReference type="NCBI Taxonomy" id="1628268"/>
    <lineage>
        <taxon>Eukaryota</taxon>
        <taxon>Sar</taxon>
        <taxon>Alveolata</taxon>
        <taxon>Dinophyceae</taxon>
        <taxon>Suessiales</taxon>
        <taxon>Symbiodiniaceae</taxon>
        <taxon>Symbiodinium</taxon>
    </lineage>
</organism>
<proteinExistence type="predicted"/>
<sequence length="170" mass="18803">MARALRPFVLALGLVAGGSQLFVCGPWRTPVCRRRVAQQSESSEPNGPESPEDVLAKSLPFLTDESLIADDISYEGLLATCQGRESYLSAMRDWQQLVPERLEDFKVLSMESWRLNPGVVTARWSIAFVAPLPPSWKLRELPPDAPLLPGAKVRVETQLVAEMTLNSEGK</sequence>
<feature type="non-terminal residue" evidence="2">
    <location>
        <position position="1"/>
    </location>
</feature>
<evidence type="ECO:0000313" key="3">
    <source>
        <dbReference type="Proteomes" id="UP000601435"/>
    </source>
</evidence>
<protein>
    <submittedName>
        <fullName evidence="2">Uncharacterized protein</fullName>
    </submittedName>
</protein>
<dbReference type="EMBL" id="CAJNJA010020536">
    <property type="protein sequence ID" value="CAE7461362.1"/>
    <property type="molecule type" value="Genomic_DNA"/>
</dbReference>
<evidence type="ECO:0000313" key="2">
    <source>
        <dbReference type="EMBL" id="CAE7461362.1"/>
    </source>
</evidence>
<keyword evidence="1" id="KW-0732">Signal</keyword>
<dbReference type="AlphaFoldDB" id="A0A812S2R6"/>
<feature type="signal peptide" evidence="1">
    <location>
        <begin position="1"/>
        <end position="20"/>
    </location>
</feature>
<reference evidence="2" key="1">
    <citation type="submission" date="2021-02" db="EMBL/GenBank/DDBJ databases">
        <authorList>
            <person name="Dougan E. K."/>
            <person name="Rhodes N."/>
            <person name="Thang M."/>
            <person name="Chan C."/>
        </authorList>
    </citation>
    <scope>NUCLEOTIDE SEQUENCE</scope>
</reference>
<name>A0A812S2R6_9DINO</name>
<dbReference type="OrthoDB" id="441103at2759"/>
<comment type="caution">
    <text evidence="2">The sequence shown here is derived from an EMBL/GenBank/DDBJ whole genome shotgun (WGS) entry which is preliminary data.</text>
</comment>
<gene>
    <name evidence="2" type="ORF">SNEC2469_LOCUS12904</name>
</gene>
<keyword evidence="3" id="KW-1185">Reference proteome</keyword>